<dbReference type="Proteomes" id="UP000564885">
    <property type="component" value="Unassembled WGS sequence"/>
</dbReference>
<organism evidence="3 4">
    <name type="scientific">Enterovirga aerilata</name>
    <dbReference type="NCBI Taxonomy" id="2730920"/>
    <lineage>
        <taxon>Bacteria</taxon>
        <taxon>Pseudomonadati</taxon>
        <taxon>Pseudomonadota</taxon>
        <taxon>Alphaproteobacteria</taxon>
        <taxon>Hyphomicrobiales</taxon>
        <taxon>Methylobacteriaceae</taxon>
        <taxon>Enterovirga</taxon>
    </lineage>
</organism>
<keyword evidence="4" id="KW-1185">Reference proteome</keyword>
<dbReference type="AlphaFoldDB" id="A0A849IG44"/>
<dbReference type="PROSITE" id="PS50110">
    <property type="entry name" value="RESPONSE_REGULATORY"/>
    <property type="match status" value="1"/>
</dbReference>
<name>A0A849IG44_9HYPH</name>
<dbReference type="SMART" id="SM00448">
    <property type="entry name" value="REC"/>
    <property type="match status" value="1"/>
</dbReference>
<dbReference type="Gene3D" id="3.40.50.2300">
    <property type="match status" value="1"/>
</dbReference>
<evidence type="ECO:0000313" key="4">
    <source>
        <dbReference type="Proteomes" id="UP000564885"/>
    </source>
</evidence>
<reference evidence="3 4" key="1">
    <citation type="submission" date="2020-04" db="EMBL/GenBank/DDBJ databases">
        <title>Enterovirga sp. isolate from soil.</title>
        <authorList>
            <person name="Chea S."/>
            <person name="Kim D.-U."/>
        </authorList>
    </citation>
    <scope>NUCLEOTIDE SEQUENCE [LARGE SCALE GENOMIC DNA]</scope>
    <source>
        <strain evidence="3 4">DB1703</strain>
    </source>
</reference>
<accession>A0A849IG44</accession>
<gene>
    <name evidence="3" type="ORF">HJG44_22755</name>
</gene>
<dbReference type="InterPro" id="IPR011006">
    <property type="entry name" value="CheY-like_superfamily"/>
</dbReference>
<dbReference type="GO" id="GO:0000160">
    <property type="term" value="P:phosphorelay signal transduction system"/>
    <property type="evidence" value="ECO:0007669"/>
    <property type="project" value="InterPro"/>
</dbReference>
<keyword evidence="1" id="KW-0597">Phosphoprotein</keyword>
<dbReference type="EMBL" id="JABEPP010000007">
    <property type="protein sequence ID" value="NNM75185.1"/>
    <property type="molecule type" value="Genomic_DNA"/>
</dbReference>
<dbReference type="SUPFAM" id="SSF52172">
    <property type="entry name" value="CheY-like"/>
    <property type="match status" value="1"/>
</dbReference>
<comment type="caution">
    <text evidence="3">The sequence shown here is derived from an EMBL/GenBank/DDBJ whole genome shotgun (WGS) entry which is preliminary data.</text>
</comment>
<dbReference type="RefSeq" id="WP_171220677.1">
    <property type="nucleotide sequence ID" value="NZ_JABEPP010000007.1"/>
</dbReference>
<evidence type="ECO:0000256" key="1">
    <source>
        <dbReference type="PROSITE-ProRule" id="PRU00169"/>
    </source>
</evidence>
<feature type="domain" description="Response regulatory" evidence="2">
    <location>
        <begin position="16"/>
        <end position="127"/>
    </location>
</feature>
<proteinExistence type="predicted"/>
<evidence type="ECO:0000259" key="2">
    <source>
        <dbReference type="PROSITE" id="PS50110"/>
    </source>
</evidence>
<dbReference type="InterPro" id="IPR001789">
    <property type="entry name" value="Sig_transdc_resp-reg_receiver"/>
</dbReference>
<sequence>MPSLAGESGTSLAGRRILVVEDEYFLADDMVRALATLGAEIVGPSDTAASALELVQSGLPIDGAVLDINLHGETSLAVASELRARKVPFVFATGYDQRGIPPEFADVPRWEKPFDPALLARKMPSLLDH</sequence>
<evidence type="ECO:0000313" key="3">
    <source>
        <dbReference type="EMBL" id="NNM75185.1"/>
    </source>
</evidence>
<feature type="modified residue" description="4-aspartylphosphate" evidence="1">
    <location>
        <position position="67"/>
    </location>
</feature>
<protein>
    <submittedName>
        <fullName evidence="3">Response regulator</fullName>
    </submittedName>
</protein>